<dbReference type="EMBL" id="FNYQ01000047">
    <property type="protein sequence ID" value="SEJ09733.1"/>
    <property type="molecule type" value="Genomic_DNA"/>
</dbReference>
<feature type="region of interest" description="Disordered" evidence="1">
    <location>
        <begin position="26"/>
        <end position="93"/>
    </location>
</feature>
<organism evidence="5 8">
    <name type="scientific">Azotobacter beijerinckii</name>
    <dbReference type="NCBI Taxonomy" id="170623"/>
    <lineage>
        <taxon>Bacteria</taxon>
        <taxon>Pseudomonadati</taxon>
        <taxon>Pseudomonadota</taxon>
        <taxon>Gammaproteobacteria</taxon>
        <taxon>Pseudomonadales</taxon>
        <taxon>Pseudomonadaceae</taxon>
        <taxon>Azotobacter</taxon>
    </lineage>
</organism>
<dbReference type="AlphaFoldDB" id="A0A1I4ENU6"/>
<reference evidence="4 6" key="1">
    <citation type="submission" date="2016-10" db="EMBL/GenBank/DDBJ databases">
        <authorList>
            <person name="Varghese N."/>
            <person name="Submissions S."/>
        </authorList>
    </citation>
    <scope>NUCLEOTIDE SEQUENCE [LARGE SCALE GENOMIC DNA]</scope>
    <source>
        <strain evidence="4 6">DSM 282</strain>
    </source>
</reference>
<evidence type="ECO:0000313" key="6">
    <source>
        <dbReference type="Proteomes" id="UP000198861"/>
    </source>
</evidence>
<protein>
    <recommendedName>
        <fullName evidence="9">Secreted protein</fullName>
    </recommendedName>
</protein>
<evidence type="ECO:0008006" key="9">
    <source>
        <dbReference type="Google" id="ProtNLM"/>
    </source>
</evidence>
<dbReference type="Proteomes" id="UP000199250">
    <property type="component" value="Unassembled WGS sequence"/>
</dbReference>
<proteinExistence type="predicted"/>
<evidence type="ECO:0000313" key="8">
    <source>
        <dbReference type="Proteomes" id="UP000199579"/>
    </source>
</evidence>
<evidence type="ECO:0000313" key="3">
    <source>
        <dbReference type="EMBL" id="SEJ09733.1"/>
    </source>
</evidence>
<accession>A0A1I4ENU6</accession>
<sequence length="93" mass="10596">MNNALKFLLANSLAFVLTAPLQLAVAEHHEEEESKASQDGSERPMESRDSMTDDKSEQQKMQEQQEQKQKQKQMEEHERPYDSGAYPGQDEAG</sequence>
<feature type="chain" id="PRO_5011394750" description="Secreted protein" evidence="2">
    <location>
        <begin position="25"/>
        <end position="93"/>
    </location>
</feature>
<feature type="compositionally biased region" description="Basic and acidic residues" evidence="1">
    <location>
        <begin position="26"/>
        <end position="81"/>
    </location>
</feature>
<keyword evidence="6" id="KW-1185">Reference proteome</keyword>
<dbReference type="Proteomes" id="UP000198861">
    <property type="component" value="Unassembled WGS sequence"/>
</dbReference>
<dbReference type="EMBL" id="FOKJ01000169">
    <property type="protein sequence ID" value="SFB64769.1"/>
    <property type="molecule type" value="Genomic_DNA"/>
</dbReference>
<evidence type="ECO:0000313" key="7">
    <source>
        <dbReference type="Proteomes" id="UP000199250"/>
    </source>
</evidence>
<name>A0A1I4ENU6_9GAMM</name>
<feature type="signal peptide" evidence="2">
    <location>
        <begin position="1"/>
        <end position="24"/>
    </location>
</feature>
<dbReference type="EMBL" id="FOSX01000053">
    <property type="protein sequence ID" value="SFL07412.1"/>
    <property type="molecule type" value="Genomic_DNA"/>
</dbReference>
<dbReference type="Proteomes" id="UP000199579">
    <property type="component" value="Unassembled WGS sequence"/>
</dbReference>
<gene>
    <name evidence="4" type="ORF">SAMN04244571_04722</name>
    <name evidence="3" type="ORF">SAMN04244572_02739</name>
    <name evidence="5" type="ORF">SAMN04244574_03015</name>
</gene>
<keyword evidence="2" id="KW-0732">Signal</keyword>
<evidence type="ECO:0000256" key="2">
    <source>
        <dbReference type="SAM" id="SignalP"/>
    </source>
</evidence>
<evidence type="ECO:0000256" key="1">
    <source>
        <dbReference type="SAM" id="MobiDB-lite"/>
    </source>
</evidence>
<dbReference type="RefSeq" id="WP_090732554.1">
    <property type="nucleotide sequence ID" value="NZ_FNYQ01000047.1"/>
</dbReference>
<reference evidence="7 8" key="2">
    <citation type="submission" date="2016-10" db="EMBL/GenBank/DDBJ databases">
        <authorList>
            <person name="de Groot N.N."/>
        </authorList>
    </citation>
    <scope>NUCLEOTIDE SEQUENCE [LARGE SCALE GENOMIC DNA]</scope>
    <source>
        <strain evidence="3 7">DSM 373</strain>
        <strain evidence="5 8">DSM 381</strain>
    </source>
</reference>
<evidence type="ECO:0000313" key="4">
    <source>
        <dbReference type="EMBL" id="SFB64769.1"/>
    </source>
</evidence>
<evidence type="ECO:0000313" key="5">
    <source>
        <dbReference type="EMBL" id="SFL07412.1"/>
    </source>
</evidence>